<evidence type="ECO:0000256" key="5">
    <source>
        <dbReference type="ARBA" id="ARBA00022664"/>
    </source>
</evidence>
<sequence>LILASKDTSLLINKWKYYFVDLWQYYFYLWSQSGRVRINQLSKYSLDFLGYLSSKIHFLIDNAVKTLDTRIPIISLIGSLSKAKFCNTLGHPISKQTLYRIKYILRFSCVKTLARKHKSSEFLEEFFTEMEEEHVFSLIFPRGFFAMRKVYRGRIWYLDIICINALVNHS</sequence>
<evidence type="ECO:0000313" key="11">
    <source>
        <dbReference type="Proteomes" id="UP000323506"/>
    </source>
</evidence>
<name>A0A5D2HC24_GOSDA</name>
<keyword evidence="4" id="KW-0934">Plastid</keyword>
<evidence type="ECO:0000256" key="1">
    <source>
        <dbReference type="ARBA" id="ARBA00004229"/>
    </source>
</evidence>
<comment type="subcellular location">
    <subcellularLocation>
        <location evidence="1">Plastid</location>
        <location evidence="1">Chloroplast</location>
    </subcellularLocation>
</comment>
<evidence type="ECO:0000256" key="3">
    <source>
        <dbReference type="ARBA" id="ARBA00022528"/>
    </source>
</evidence>
<dbReference type="InterPro" id="IPR002866">
    <property type="entry name" value="Maturase_MatK"/>
</dbReference>
<keyword evidence="7" id="KW-0694">RNA-binding</keyword>
<dbReference type="PANTHER" id="PTHR34811">
    <property type="entry name" value="MATURASE K"/>
    <property type="match status" value="1"/>
</dbReference>
<keyword evidence="6" id="KW-0819">tRNA processing</keyword>
<dbReference type="GO" id="GO:0006397">
    <property type="term" value="P:mRNA processing"/>
    <property type="evidence" value="ECO:0007669"/>
    <property type="project" value="UniProtKB-KW"/>
</dbReference>
<protein>
    <recommendedName>
        <fullName evidence="12">Maturase K</fullName>
    </recommendedName>
</protein>
<dbReference type="Pfam" id="PF01824">
    <property type="entry name" value="MatK_N"/>
    <property type="match status" value="1"/>
</dbReference>
<dbReference type="PANTHER" id="PTHR34811:SF1">
    <property type="entry name" value="MATURASE K"/>
    <property type="match status" value="1"/>
</dbReference>
<reference evidence="10 11" key="1">
    <citation type="submission" date="2019-06" db="EMBL/GenBank/DDBJ databases">
        <title>WGS assembly of Gossypium darwinii.</title>
        <authorList>
            <person name="Chen Z.J."/>
            <person name="Sreedasyam A."/>
            <person name="Ando A."/>
            <person name="Song Q."/>
            <person name="De L."/>
            <person name="Hulse-Kemp A."/>
            <person name="Ding M."/>
            <person name="Ye W."/>
            <person name="Kirkbride R."/>
            <person name="Jenkins J."/>
            <person name="Plott C."/>
            <person name="Lovell J."/>
            <person name="Lin Y.-M."/>
            <person name="Vaughn R."/>
            <person name="Liu B."/>
            <person name="Li W."/>
            <person name="Simpson S."/>
            <person name="Scheffler B."/>
            <person name="Saski C."/>
            <person name="Grover C."/>
            <person name="Hu G."/>
            <person name="Conover J."/>
            <person name="Carlson J."/>
            <person name="Shu S."/>
            <person name="Boston L."/>
            <person name="Williams M."/>
            <person name="Peterson D."/>
            <person name="Mcgee K."/>
            <person name="Jones D."/>
            <person name="Wendel J."/>
            <person name="Stelly D."/>
            <person name="Grimwood J."/>
            <person name="Schmutz J."/>
        </authorList>
    </citation>
    <scope>NUCLEOTIDE SEQUENCE [LARGE SCALE GENOMIC DNA]</scope>
    <source>
        <strain evidence="10">1808015.09</strain>
    </source>
</reference>
<evidence type="ECO:0000256" key="7">
    <source>
        <dbReference type="ARBA" id="ARBA00022884"/>
    </source>
</evidence>
<organism evidence="10 11">
    <name type="scientific">Gossypium darwinii</name>
    <name type="common">Darwin's cotton</name>
    <name type="synonym">Gossypium barbadense var. darwinii</name>
    <dbReference type="NCBI Taxonomy" id="34276"/>
    <lineage>
        <taxon>Eukaryota</taxon>
        <taxon>Viridiplantae</taxon>
        <taxon>Streptophyta</taxon>
        <taxon>Embryophyta</taxon>
        <taxon>Tracheophyta</taxon>
        <taxon>Spermatophyta</taxon>
        <taxon>Magnoliopsida</taxon>
        <taxon>eudicotyledons</taxon>
        <taxon>Gunneridae</taxon>
        <taxon>Pentapetalae</taxon>
        <taxon>rosids</taxon>
        <taxon>malvids</taxon>
        <taxon>Malvales</taxon>
        <taxon>Malvaceae</taxon>
        <taxon>Malvoideae</taxon>
        <taxon>Gossypium</taxon>
    </lineage>
</organism>
<dbReference type="InterPro" id="IPR024937">
    <property type="entry name" value="Domain_X"/>
</dbReference>
<dbReference type="InterPro" id="IPR024942">
    <property type="entry name" value="Maturase_MatK_N"/>
</dbReference>
<feature type="non-terminal residue" evidence="10">
    <location>
        <position position="1"/>
    </location>
</feature>
<keyword evidence="3" id="KW-0150">Chloroplast</keyword>
<dbReference type="EMBL" id="CM017689">
    <property type="protein sequence ID" value="TYH27847.1"/>
    <property type="molecule type" value="Genomic_DNA"/>
</dbReference>
<comment type="similarity">
    <text evidence="2">Belongs to the intron maturase 2 family. MatK subfamily.</text>
</comment>
<keyword evidence="11" id="KW-1185">Reference proteome</keyword>
<evidence type="ECO:0000259" key="8">
    <source>
        <dbReference type="Pfam" id="PF01348"/>
    </source>
</evidence>
<dbReference type="GO" id="GO:0003723">
    <property type="term" value="F:RNA binding"/>
    <property type="evidence" value="ECO:0007669"/>
    <property type="project" value="UniProtKB-KW"/>
</dbReference>
<evidence type="ECO:0000256" key="2">
    <source>
        <dbReference type="ARBA" id="ARBA00006621"/>
    </source>
</evidence>
<dbReference type="Proteomes" id="UP000323506">
    <property type="component" value="Chromosome A02"/>
</dbReference>
<dbReference type="GO" id="GO:0008033">
    <property type="term" value="P:tRNA processing"/>
    <property type="evidence" value="ECO:0007669"/>
    <property type="project" value="UniProtKB-KW"/>
</dbReference>
<dbReference type="Pfam" id="PF01348">
    <property type="entry name" value="Intron_maturas2"/>
    <property type="match status" value="1"/>
</dbReference>
<gene>
    <name evidence="10" type="ORF">ES288_A02G101300v1</name>
</gene>
<evidence type="ECO:0000256" key="6">
    <source>
        <dbReference type="ARBA" id="ARBA00022694"/>
    </source>
</evidence>
<dbReference type="GO" id="GO:0009507">
    <property type="term" value="C:chloroplast"/>
    <property type="evidence" value="ECO:0007669"/>
    <property type="project" value="UniProtKB-SubCell"/>
</dbReference>
<keyword evidence="5" id="KW-0507">mRNA processing</keyword>
<evidence type="ECO:0000259" key="9">
    <source>
        <dbReference type="Pfam" id="PF01824"/>
    </source>
</evidence>
<feature type="domain" description="Maturase MatK N-terminal" evidence="9">
    <location>
        <begin position="2"/>
        <end position="50"/>
    </location>
</feature>
<feature type="domain" description="Domain X" evidence="8">
    <location>
        <begin position="95"/>
        <end position="124"/>
    </location>
</feature>
<dbReference type="AlphaFoldDB" id="A0A5D2HC24"/>
<evidence type="ECO:0000313" key="10">
    <source>
        <dbReference type="EMBL" id="TYH27847.1"/>
    </source>
</evidence>
<evidence type="ECO:0000256" key="4">
    <source>
        <dbReference type="ARBA" id="ARBA00022640"/>
    </source>
</evidence>
<proteinExistence type="inferred from homology"/>
<evidence type="ECO:0008006" key="12">
    <source>
        <dbReference type="Google" id="ProtNLM"/>
    </source>
</evidence>
<accession>A0A5D2HC24</accession>